<dbReference type="AlphaFoldDB" id="A0A7Y0E0H3"/>
<protein>
    <submittedName>
        <fullName evidence="3">Cell division protein ZapE</fullName>
    </submittedName>
</protein>
<proteinExistence type="predicted"/>
<evidence type="ECO:0000256" key="1">
    <source>
        <dbReference type="ARBA" id="ARBA00022741"/>
    </source>
</evidence>
<dbReference type="Gene3D" id="3.40.50.300">
    <property type="entry name" value="P-loop containing nucleotide triphosphate hydrolases"/>
    <property type="match status" value="1"/>
</dbReference>
<dbReference type="InterPro" id="IPR005654">
    <property type="entry name" value="ATPase_AFG1-like"/>
</dbReference>
<dbReference type="GO" id="GO:0016887">
    <property type="term" value="F:ATP hydrolysis activity"/>
    <property type="evidence" value="ECO:0007669"/>
    <property type="project" value="InterPro"/>
</dbReference>
<keyword evidence="1" id="KW-0547">Nucleotide-binding</keyword>
<dbReference type="GO" id="GO:0005524">
    <property type="term" value="F:ATP binding"/>
    <property type="evidence" value="ECO:0007669"/>
    <property type="project" value="UniProtKB-KW"/>
</dbReference>
<dbReference type="SUPFAM" id="SSF52540">
    <property type="entry name" value="P-loop containing nucleoside triphosphate hydrolases"/>
    <property type="match status" value="1"/>
</dbReference>
<name>A0A7Y0E0H3_9PROT</name>
<dbReference type="GO" id="GO:0051301">
    <property type="term" value="P:cell division"/>
    <property type="evidence" value="ECO:0007669"/>
    <property type="project" value="UniProtKB-KW"/>
</dbReference>
<accession>A0A7Y0E0H3</accession>
<comment type="caution">
    <text evidence="3">The sequence shown here is derived from an EMBL/GenBank/DDBJ whole genome shotgun (WGS) entry which is preliminary data.</text>
</comment>
<dbReference type="PANTHER" id="PTHR12169:SF6">
    <property type="entry name" value="AFG1-LIKE ATPASE"/>
    <property type="match status" value="1"/>
</dbReference>
<dbReference type="EMBL" id="JABBNT010000003">
    <property type="protein sequence ID" value="NMM44972.1"/>
    <property type="molecule type" value="Genomic_DNA"/>
</dbReference>
<sequence>MSSDTGPLFEYRAMVREDRLRPDPMQELAAEKLQSLYKALNNYRPADEAGGWKARLGLARRREDPPQGLYLFGGVGRGKSMLMDLFFGNAPVERKRRVHFHEFMIEVHGEIHAWRQAQKDRKTKETDPLPKIAEKIADGAWLLCFDEFHVTDIADAMILARLFSALFERGVVVVATSNWPPEDLYKDGLQRDQFLPFIALLKQKLDVLHLASPTDYRLIRMKTLKTYHAPLGPAATKALNKAFDELTEGAQAAPDTFTVKGRKVPIAKAARGVAMSDFDSLCARPLGAEDYLTLAGRYHTLILDGVPRLSENRRNEAKRFMTLIDELYEHSVNLILAAESAPNDLYREGTHAFEFERAVSRLMEMQSTEYRDSPHRASKTD</sequence>
<gene>
    <name evidence="3" type="ORF">HH303_10820</name>
</gene>
<keyword evidence="4" id="KW-1185">Reference proteome</keyword>
<keyword evidence="2" id="KW-0067">ATP-binding</keyword>
<dbReference type="GO" id="GO:0005737">
    <property type="term" value="C:cytoplasm"/>
    <property type="evidence" value="ECO:0007669"/>
    <property type="project" value="TreeGrafter"/>
</dbReference>
<evidence type="ECO:0000313" key="4">
    <source>
        <dbReference type="Proteomes" id="UP000539372"/>
    </source>
</evidence>
<dbReference type="RefSeq" id="WP_169625352.1">
    <property type="nucleotide sequence ID" value="NZ_JABBNT010000003.1"/>
</dbReference>
<organism evidence="3 4">
    <name type="scientific">Pacificispira spongiicola</name>
    <dbReference type="NCBI Taxonomy" id="2729598"/>
    <lineage>
        <taxon>Bacteria</taxon>
        <taxon>Pseudomonadati</taxon>
        <taxon>Pseudomonadota</taxon>
        <taxon>Alphaproteobacteria</taxon>
        <taxon>Rhodospirillales</taxon>
        <taxon>Rhodospirillaceae</taxon>
        <taxon>Pacificispira</taxon>
    </lineage>
</organism>
<dbReference type="Pfam" id="PF03969">
    <property type="entry name" value="AFG1_ATPase"/>
    <property type="match status" value="1"/>
</dbReference>
<dbReference type="Proteomes" id="UP000539372">
    <property type="component" value="Unassembled WGS sequence"/>
</dbReference>
<keyword evidence="3" id="KW-0132">Cell division</keyword>
<evidence type="ECO:0000313" key="3">
    <source>
        <dbReference type="EMBL" id="NMM44972.1"/>
    </source>
</evidence>
<keyword evidence="3" id="KW-0131">Cell cycle</keyword>
<dbReference type="InterPro" id="IPR027417">
    <property type="entry name" value="P-loop_NTPase"/>
</dbReference>
<dbReference type="PANTHER" id="PTHR12169">
    <property type="entry name" value="ATPASE N2B"/>
    <property type="match status" value="1"/>
</dbReference>
<reference evidence="3 4" key="1">
    <citation type="submission" date="2020-04" db="EMBL/GenBank/DDBJ databases">
        <title>Rhodospirillaceae bacterium KN72 isolated from deep sea.</title>
        <authorList>
            <person name="Zhang D.-C."/>
        </authorList>
    </citation>
    <scope>NUCLEOTIDE SEQUENCE [LARGE SCALE GENOMIC DNA]</scope>
    <source>
        <strain evidence="3 4">KN72</strain>
    </source>
</reference>
<evidence type="ECO:0000256" key="2">
    <source>
        <dbReference type="ARBA" id="ARBA00022840"/>
    </source>
</evidence>
<dbReference type="NCBIfam" id="NF040713">
    <property type="entry name" value="ZapE"/>
    <property type="match status" value="1"/>
</dbReference>